<name>A0AAV2RKM6_MEGNR</name>
<keyword evidence="3 8" id="KW-0328">Glycosyltransferase</keyword>
<evidence type="ECO:0000256" key="6">
    <source>
        <dbReference type="ARBA" id="ARBA00022989"/>
    </source>
</evidence>
<proteinExistence type="inferred from homology"/>
<evidence type="ECO:0000256" key="7">
    <source>
        <dbReference type="ARBA" id="ARBA00023136"/>
    </source>
</evidence>
<evidence type="ECO:0000256" key="1">
    <source>
        <dbReference type="ARBA" id="ARBA00004167"/>
    </source>
</evidence>
<dbReference type="AlphaFoldDB" id="A0AAV2RKM6"/>
<gene>
    <name evidence="9" type="ORF">MNOR_LOCUS24664</name>
</gene>
<dbReference type="Proteomes" id="UP001497623">
    <property type="component" value="Unassembled WGS sequence"/>
</dbReference>
<dbReference type="GO" id="GO:0005737">
    <property type="term" value="C:cytoplasm"/>
    <property type="evidence" value="ECO:0007669"/>
    <property type="project" value="TreeGrafter"/>
</dbReference>
<dbReference type="Pfam" id="PF01697">
    <property type="entry name" value="Glyco_transf_92"/>
    <property type="match status" value="1"/>
</dbReference>
<keyword evidence="10" id="KW-1185">Reference proteome</keyword>
<evidence type="ECO:0000256" key="5">
    <source>
        <dbReference type="ARBA" id="ARBA00022692"/>
    </source>
</evidence>
<keyword evidence="4 8" id="KW-0808">Transferase</keyword>
<evidence type="ECO:0000256" key="2">
    <source>
        <dbReference type="ARBA" id="ARBA00007647"/>
    </source>
</evidence>
<dbReference type="EMBL" id="CAXKWB010022801">
    <property type="protein sequence ID" value="CAL4124627.1"/>
    <property type="molecule type" value="Genomic_DNA"/>
</dbReference>
<dbReference type="GO" id="GO:0016020">
    <property type="term" value="C:membrane"/>
    <property type="evidence" value="ECO:0007669"/>
    <property type="project" value="UniProtKB-SubCell"/>
</dbReference>
<sequence>MNFKVKHIWCLYLQRIFKLKYLILIYIVMHGYYLYCQRYSQTSLRLFRKPLNGKIENKLFKQMIYSKHNITENLHDIKHVVKIMKEKLLVGENHDLSEKETVSLIQKGAPNLPIEFWLENKNKNLRFNKTCAKFPSILELNYNNIYWQVLETKNKTYFYVYSAHFDNRTLVKERPVVRILSMINTVKPYITTYCQLWFQGKKEPVFSKVSSTTYIWIKAWGGYHNGILQPYLLTCEIPSSLKGEIPASVSLVEHPCDLATNHLRVVNNQPEFGHKKDFAVCVKGMDFLRYDMSVILVEWLELLFLMGVHKVFIYNMETHPNNMKVLQYYQSQNKVHIIPITLPGFYPNLHDLRHYFVKKKVLFKRQTEVIPYNDCFYMNMNRYKFISLLDTDEMIMPKKSNDWIDLLKIIKEKDKTTNRRSSYVFRNVYVMDSMREPHGWNSSFPKYMKLSQNVWRSKNYTKPGAYIKAFHDTERILVLHNHFPFKCIGDGCSHFSVDTEDAHLVHYRNGCVGELNKVCPEMQRNPVKDTSIWRYLDKLVFRTRRTLTKLGFLSIYETNSEDQAVTL</sequence>
<dbReference type="PANTHER" id="PTHR21461">
    <property type="entry name" value="GLYCOSYLTRANSFERASE FAMILY 92 PROTEIN"/>
    <property type="match status" value="1"/>
</dbReference>
<evidence type="ECO:0000256" key="4">
    <source>
        <dbReference type="ARBA" id="ARBA00022679"/>
    </source>
</evidence>
<keyword evidence="6 8" id="KW-1133">Transmembrane helix</keyword>
<evidence type="ECO:0000313" key="10">
    <source>
        <dbReference type="Proteomes" id="UP001497623"/>
    </source>
</evidence>
<evidence type="ECO:0000256" key="3">
    <source>
        <dbReference type="ARBA" id="ARBA00022676"/>
    </source>
</evidence>
<keyword evidence="5 8" id="KW-0812">Transmembrane</keyword>
<organism evidence="9 10">
    <name type="scientific">Meganyctiphanes norvegica</name>
    <name type="common">Northern krill</name>
    <name type="synonym">Thysanopoda norvegica</name>
    <dbReference type="NCBI Taxonomy" id="48144"/>
    <lineage>
        <taxon>Eukaryota</taxon>
        <taxon>Metazoa</taxon>
        <taxon>Ecdysozoa</taxon>
        <taxon>Arthropoda</taxon>
        <taxon>Crustacea</taxon>
        <taxon>Multicrustacea</taxon>
        <taxon>Malacostraca</taxon>
        <taxon>Eumalacostraca</taxon>
        <taxon>Eucarida</taxon>
        <taxon>Euphausiacea</taxon>
        <taxon>Euphausiidae</taxon>
        <taxon>Meganyctiphanes</taxon>
    </lineage>
</organism>
<evidence type="ECO:0000256" key="8">
    <source>
        <dbReference type="RuleBase" id="RU366017"/>
    </source>
</evidence>
<comment type="subcellular location">
    <subcellularLocation>
        <location evidence="1">Membrane</location>
        <topology evidence="1">Single-pass membrane protein</topology>
    </subcellularLocation>
</comment>
<keyword evidence="7 8" id="KW-0472">Membrane</keyword>
<dbReference type="PANTHER" id="PTHR21461:SF83">
    <property type="entry name" value="GLYCOSYLTRANSFERASE FAMILY 92 PROTEIN"/>
    <property type="match status" value="1"/>
</dbReference>
<evidence type="ECO:0000313" key="9">
    <source>
        <dbReference type="EMBL" id="CAL4124627.1"/>
    </source>
</evidence>
<dbReference type="InterPro" id="IPR008166">
    <property type="entry name" value="Glyco_transf_92"/>
</dbReference>
<protein>
    <recommendedName>
        <fullName evidence="8">Glycosyltransferase family 92 protein</fullName>
        <ecNumber evidence="8">2.4.1.-</ecNumber>
    </recommendedName>
</protein>
<comment type="caution">
    <text evidence="9">The sequence shown here is derived from an EMBL/GenBank/DDBJ whole genome shotgun (WGS) entry which is preliminary data.</text>
</comment>
<dbReference type="EC" id="2.4.1.-" evidence="8"/>
<comment type="similarity">
    <text evidence="2 8">Belongs to the glycosyltransferase 92 family.</text>
</comment>
<dbReference type="GO" id="GO:0016757">
    <property type="term" value="F:glycosyltransferase activity"/>
    <property type="evidence" value="ECO:0007669"/>
    <property type="project" value="UniProtKB-UniRule"/>
</dbReference>
<reference evidence="9 10" key="1">
    <citation type="submission" date="2024-05" db="EMBL/GenBank/DDBJ databases">
        <authorList>
            <person name="Wallberg A."/>
        </authorList>
    </citation>
    <scope>NUCLEOTIDE SEQUENCE [LARGE SCALE GENOMIC DNA]</scope>
</reference>
<accession>A0AAV2RKM6</accession>
<feature type="transmembrane region" description="Helical" evidence="8">
    <location>
        <begin position="21"/>
        <end position="40"/>
    </location>
</feature>